<sequence length="81" mass="8442">MQYALIATVFAAVAGLATAQFPGCAAECITNADTGSCGSDNKCLCASEAFIKSTGDCFIAKCQGDDQQNAFKFSQELCRQA</sequence>
<dbReference type="InterPro" id="IPR008427">
    <property type="entry name" value="Extracellular_membr_CFEM_dom"/>
</dbReference>
<proteinExistence type="predicted"/>
<dbReference type="Pfam" id="PF05730">
    <property type="entry name" value="CFEM"/>
    <property type="match status" value="1"/>
</dbReference>
<evidence type="ECO:0000313" key="8">
    <source>
        <dbReference type="Proteomes" id="UP001437256"/>
    </source>
</evidence>
<evidence type="ECO:0000259" key="6">
    <source>
        <dbReference type="PROSITE" id="PS52012"/>
    </source>
</evidence>
<feature type="signal peptide" evidence="5">
    <location>
        <begin position="1"/>
        <end position="19"/>
    </location>
</feature>
<organism evidence="7 8">
    <name type="scientific">Marasmius tenuissimus</name>
    <dbReference type="NCBI Taxonomy" id="585030"/>
    <lineage>
        <taxon>Eukaryota</taxon>
        <taxon>Fungi</taxon>
        <taxon>Dikarya</taxon>
        <taxon>Basidiomycota</taxon>
        <taxon>Agaricomycotina</taxon>
        <taxon>Agaricomycetes</taxon>
        <taxon>Agaricomycetidae</taxon>
        <taxon>Agaricales</taxon>
        <taxon>Marasmiineae</taxon>
        <taxon>Marasmiaceae</taxon>
        <taxon>Marasmius</taxon>
    </lineage>
</organism>
<evidence type="ECO:0000256" key="3">
    <source>
        <dbReference type="ARBA" id="ARBA00022729"/>
    </source>
</evidence>
<feature type="non-terminal residue" evidence="7">
    <location>
        <position position="81"/>
    </location>
</feature>
<dbReference type="EMBL" id="JBBXMP010000959">
    <property type="protein sequence ID" value="KAL0056784.1"/>
    <property type="molecule type" value="Genomic_DNA"/>
</dbReference>
<accession>A0ABR2Z723</accession>
<evidence type="ECO:0000256" key="1">
    <source>
        <dbReference type="ARBA" id="ARBA00004613"/>
    </source>
</evidence>
<feature type="chain" id="PRO_5045791138" description="CFEM domain-containing protein" evidence="5">
    <location>
        <begin position="20"/>
        <end position="81"/>
    </location>
</feature>
<comment type="caution">
    <text evidence="7">The sequence shown here is derived from an EMBL/GenBank/DDBJ whole genome shotgun (WGS) entry which is preliminary data.</text>
</comment>
<feature type="domain" description="CFEM" evidence="6">
    <location>
        <begin position="1"/>
        <end position="81"/>
    </location>
</feature>
<evidence type="ECO:0000256" key="5">
    <source>
        <dbReference type="SAM" id="SignalP"/>
    </source>
</evidence>
<evidence type="ECO:0000313" key="7">
    <source>
        <dbReference type="EMBL" id="KAL0056784.1"/>
    </source>
</evidence>
<keyword evidence="4" id="KW-1015">Disulfide bond</keyword>
<keyword evidence="8" id="KW-1185">Reference proteome</keyword>
<name>A0ABR2Z723_9AGAR</name>
<reference evidence="7 8" key="1">
    <citation type="submission" date="2024-05" db="EMBL/GenBank/DDBJ databases">
        <title>A draft genome resource for the thread blight pathogen Marasmius tenuissimus strain MS-2.</title>
        <authorList>
            <person name="Yulfo-Soto G.E."/>
            <person name="Baruah I.K."/>
            <person name="Amoako-Attah I."/>
            <person name="Bukari Y."/>
            <person name="Meinhardt L.W."/>
            <person name="Bailey B.A."/>
            <person name="Cohen S.P."/>
        </authorList>
    </citation>
    <scope>NUCLEOTIDE SEQUENCE [LARGE SCALE GENOMIC DNA]</scope>
    <source>
        <strain evidence="7 8">MS-2</strain>
    </source>
</reference>
<comment type="subcellular location">
    <subcellularLocation>
        <location evidence="1">Secreted</location>
    </subcellularLocation>
</comment>
<gene>
    <name evidence="7" type="ORF">AAF712_016604</name>
</gene>
<dbReference type="SMART" id="SM00747">
    <property type="entry name" value="CFEM"/>
    <property type="match status" value="1"/>
</dbReference>
<keyword evidence="2" id="KW-0964">Secreted</keyword>
<evidence type="ECO:0000256" key="4">
    <source>
        <dbReference type="ARBA" id="ARBA00023157"/>
    </source>
</evidence>
<evidence type="ECO:0000256" key="2">
    <source>
        <dbReference type="ARBA" id="ARBA00022525"/>
    </source>
</evidence>
<protein>
    <recommendedName>
        <fullName evidence="6">CFEM domain-containing protein</fullName>
    </recommendedName>
</protein>
<dbReference type="PROSITE" id="PS52012">
    <property type="entry name" value="CFEM"/>
    <property type="match status" value="1"/>
</dbReference>
<keyword evidence="3 5" id="KW-0732">Signal</keyword>
<dbReference type="Proteomes" id="UP001437256">
    <property type="component" value="Unassembled WGS sequence"/>
</dbReference>